<name>A0A842JJZ4_9ACTN</name>
<evidence type="ECO:0000256" key="4">
    <source>
        <dbReference type="ARBA" id="ARBA00023014"/>
    </source>
</evidence>
<dbReference type="EMBL" id="JACMSE010000006">
    <property type="protein sequence ID" value="MBC2889519.1"/>
    <property type="molecule type" value="Genomic_DNA"/>
</dbReference>
<dbReference type="SUPFAM" id="SSF50692">
    <property type="entry name" value="ADC-like"/>
    <property type="match status" value="1"/>
</dbReference>
<dbReference type="InterPro" id="IPR006656">
    <property type="entry name" value="Mopterin_OxRdtase"/>
</dbReference>
<dbReference type="InterPro" id="IPR050612">
    <property type="entry name" value="Prok_Mopterin_Oxidored"/>
</dbReference>
<dbReference type="Pfam" id="PF04879">
    <property type="entry name" value="Molybdop_Fe4S4"/>
    <property type="match status" value="1"/>
</dbReference>
<dbReference type="GO" id="GO:0018818">
    <property type="term" value="F:acetylene hydratase activity"/>
    <property type="evidence" value="ECO:0007669"/>
    <property type="project" value="InterPro"/>
</dbReference>
<keyword evidence="2" id="KW-0479">Metal-binding</keyword>
<dbReference type="AlphaFoldDB" id="A0A842JJZ4"/>
<keyword evidence="3" id="KW-0408">Iron</keyword>
<dbReference type="Gene3D" id="2.20.25.90">
    <property type="entry name" value="ADC-like domains"/>
    <property type="match status" value="1"/>
</dbReference>
<evidence type="ECO:0000256" key="1">
    <source>
        <dbReference type="ARBA" id="ARBA00010312"/>
    </source>
</evidence>
<dbReference type="GO" id="GO:0016491">
    <property type="term" value="F:oxidoreductase activity"/>
    <property type="evidence" value="ECO:0007669"/>
    <property type="project" value="InterPro"/>
</dbReference>
<evidence type="ECO:0000256" key="5">
    <source>
        <dbReference type="SAM" id="MobiDB-lite"/>
    </source>
</evidence>
<dbReference type="Proteomes" id="UP000587396">
    <property type="component" value="Unassembled WGS sequence"/>
</dbReference>
<gene>
    <name evidence="7" type="ORF">H7313_09195</name>
</gene>
<dbReference type="PANTHER" id="PTHR43742:SF6">
    <property type="entry name" value="OXIDOREDUCTASE YYAE-RELATED"/>
    <property type="match status" value="1"/>
</dbReference>
<feature type="domain" description="4Fe-4S Mo/W bis-MGD-type" evidence="6">
    <location>
        <begin position="44"/>
        <end position="100"/>
    </location>
</feature>
<dbReference type="RefSeq" id="WP_185905338.1">
    <property type="nucleotide sequence ID" value="NZ_JACMSE010000006.1"/>
</dbReference>
<protein>
    <submittedName>
        <fullName evidence="7">Molybdopterin-dependent oxidoreductase</fullName>
    </submittedName>
</protein>
<comment type="similarity">
    <text evidence="1">Belongs to the prokaryotic molybdopterin-containing oxidoreductase family.</text>
</comment>
<dbReference type="Gene3D" id="3.40.50.740">
    <property type="match status" value="1"/>
</dbReference>
<dbReference type="InterPro" id="IPR006963">
    <property type="entry name" value="Mopterin_OxRdtase_4Fe-4S_dom"/>
</dbReference>
<evidence type="ECO:0000256" key="3">
    <source>
        <dbReference type="ARBA" id="ARBA00023004"/>
    </source>
</evidence>
<dbReference type="Gene3D" id="3.40.228.10">
    <property type="entry name" value="Dimethylsulfoxide Reductase, domain 2"/>
    <property type="match status" value="1"/>
</dbReference>
<dbReference type="InterPro" id="IPR037949">
    <property type="entry name" value="MopB_CT_Acetylene-hydratase"/>
</dbReference>
<evidence type="ECO:0000313" key="8">
    <source>
        <dbReference type="Proteomes" id="UP000587396"/>
    </source>
</evidence>
<dbReference type="PROSITE" id="PS51669">
    <property type="entry name" value="4FE4S_MOW_BIS_MGD"/>
    <property type="match status" value="1"/>
</dbReference>
<dbReference type="InterPro" id="IPR009010">
    <property type="entry name" value="Asp_de-COase-like_dom_sf"/>
</dbReference>
<dbReference type="Gene3D" id="2.40.40.20">
    <property type="match status" value="1"/>
</dbReference>
<organism evidence="7 8">
    <name type="scientific">Gordonibacter massiliensis</name>
    <name type="common">ex Traore et al. 2017</name>
    <dbReference type="NCBI Taxonomy" id="1841863"/>
    <lineage>
        <taxon>Bacteria</taxon>
        <taxon>Bacillati</taxon>
        <taxon>Actinomycetota</taxon>
        <taxon>Coriobacteriia</taxon>
        <taxon>Eggerthellales</taxon>
        <taxon>Eggerthellaceae</taxon>
        <taxon>Gordonibacter</taxon>
    </lineage>
</organism>
<dbReference type="GO" id="GO:0046872">
    <property type="term" value="F:metal ion binding"/>
    <property type="evidence" value="ECO:0007669"/>
    <property type="project" value="UniProtKB-KW"/>
</dbReference>
<keyword evidence="4" id="KW-0411">Iron-sulfur</keyword>
<dbReference type="PANTHER" id="PTHR43742">
    <property type="entry name" value="TRIMETHYLAMINE-N-OXIDE REDUCTASE"/>
    <property type="match status" value="1"/>
</dbReference>
<dbReference type="GO" id="GO:0043546">
    <property type="term" value="F:molybdopterin cofactor binding"/>
    <property type="evidence" value="ECO:0007669"/>
    <property type="project" value="InterPro"/>
</dbReference>
<feature type="region of interest" description="Disordered" evidence="5">
    <location>
        <begin position="1"/>
        <end position="31"/>
    </location>
</feature>
<evidence type="ECO:0000256" key="2">
    <source>
        <dbReference type="ARBA" id="ARBA00022723"/>
    </source>
</evidence>
<dbReference type="InterPro" id="IPR006657">
    <property type="entry name" value="MoPterin_dinucl-bd_dom"/>
</dbReference>
<proteinExistence type="inferred from homology"/>
<dbReference type="GO" id="GO:0051536">
    <property type="term" value="F:iron-sulfur cluster binding"/>
    <property type="evidence" value="ECO:0007669"/>
    <property type="project" value="UniProtKB-KW"/>
</dbReference>
<evidence type="ECO:0000259" key="6">
    <source>
        <dbReference type="PROSITE" id="PS51669"/>
    </source>
</evidence>
<dbReference type="Pfam" id="PF00384">
    <property type="entry name" value="Molybdopterin"/>
    <property type="match status" value="1"/>
</dbReference>
<sequence>MSEEFESLALEGEALRSESAQVPRTQDDPKGRVCTWEENGYTVHRTNARTGPGCHDNCGVLLYVKDGVLEKIEGDPENPFNQGRLCPRCLAVKEMLYHEDRLKYPMKRPKEDRGKNTFQRCTWDEAYDIIEREMRAVIDRYGEEAIWVTQGTGRDINGYGPLMAQYFGTPNYGTGFLSGIACYGPRIFSTALKSGGLFVCDYSQFFPDRYDDPRWEASEYILIWGNNPVVANSDGMLGHWIVESMKRGSKLIVMDPTLTWLAGKADVWFQLRPGTDAALALALCNQIIADDLYDHEFVSCWCYGFEEFSEHVKDYPVSFAAETCGVPESLIVEAARKIGSAKSACLQWGVAMDHTSEGFITGMACFDLMALTGNFENPGGMLLSEPCFGMSVTSSPRGDTWDECTPPIPHPELKNHGGYKPLEAMNAISPDALLESMETGEPYKIRAMWIQTNNPIACMGAQPQRILPALQAMDFNVVVDLFLTPTALACADVLLPAACFAERIGITGHQPYALGAISQAIEPLGECKSDQRIIYEMGSRFVTDEYKHWDDEEGLYDYLLRDTGFTYESLKERTWAYPEFEYYKYKKGLLRPDGTPGFATSTGRYNFYCPEMAYFGFSPFATYEEPPESPVSSPDLAKDYPLVLTTGARAWGFFHSEHRQSPSMRRLHPDPTFLVHPETAAANGIADGDWCVLENNLGSAKLRAHTTVRIRKGTVSADHAWWFPERGPEDGTLFGVLESNINQLIPMRPGKTGMGASYKSQLCRISKVEE</sequence>
<evidence type="ECO:0000313" key="7">
    <source>
        <dbReference type="EMBL" id="MBC2889519.1"/>
    </source>
</evidence>
<dbReference type="SMART" id="SM00926">
    <property type="entry name" value="Molybdop_Fe4S4"/>
    <property type="match status" value="1"/>
</dbReference>
<accession>A0A842JJZ4</accession>
<dbReference type="Pfam" id="PF01568">
    <property type="entry name" value="Molydop_binding"/>
    <property type="match status" value="1"/>
</dbReference>
<comment type="caution">
    <text evidence="7">The sequence shown here is derived from an EMBL/GenBank/DDBJ whole genome shotgun (WGS) entry which is preliminary data.</text>
</comment>
<reference evidence="7 8" key="1">
    <citation type="submission" date="2020-08" db="EMBL/GenBank/DDBJ databases">
        <authorList>
            <person name="Liu C."/>
            <person name="Sun Q."/>
        </authorList>
    </citation>
    <scope>NUCLEOTIDE SEQUENCE [LARGE SCALE GENOMIC DNA]</scope>
    <source>
        <strain evidence="7 8">N22</strain>
    </source>
</reference>
<keyword evidence="8" id="KW-1185">Reference proteome</keyword>
<dbReference type="SUPFAM" id="SSF53706">
    <property type="entry name" value="Formate dehydrogenase/DMSO reductase, domains 1-3"/>
    <property type="match status" value="1"/>
</dbReference>
<dbReference type="CDD" id="cd02781">
    <property type="entry name" value="MopB_CT_Acetylene-hydratase"/>
    <property type="match status" value="1"/>
</dbReference>